<gene>
    <name evidence="3" type="ORF">BDK51DRAFT_37436</name>
</gene>
<feature type="transmembrane region" description="Helical" evidence="2">
    <location>
        <begin position="239"/>
        <end position="257"/>
    </location>
</feature>
<evidence type="ECO:0000313" key="4">
    <source>
        <dbReference type="Proteomes" id="UP000269721"/>
    </source>
</evidence>
<feature type="region of interest" description="Disordered" evidence="1">
    <location>
        <begin position="1"/>
        <end position="61"/>
    </location>
</feature>
<dbReference type="Proteomes" id="UP000269721">
    <property type="component" value="Unassembled WGS sequence"/>
</dbReference>
<protein>
    <submittedName>
        <fullName evidence="3">Uncharacterized protein</fullName>
    </submittedName>
</protein>
<keyword evidence="2" id="KW-0812">Transmembrane</keyword>
<feature type="compositionally biased region" description="Pro residues" evidence="1">
    <location>
        <begin position="614"/>
        <end position="632"/>
    </location>
</feature>
<keyword evidence="4" id="KW-1185">Reference proteome</keyword>
<reference evidence="4" key="1">
    <citation type="journal article" date="2018" name="Nat. Microbiol.">
        <title>Leveraging single-cell genomics to expand the fungal tree of life.</title>
        <authorList>
            <person name="Ahrendt S.R."/>
            <person name="Quandt C.A."/>
            <person name="Ciobanu D."/>
            <person name="Clum A."/>
            <person name="Salamov A."/>
            <person name="Andreopoulos B."/>
            <person name="Cheng J.F."/>
            <person name="Woyke T."/>
            <person name="Pelin A."/>
            <person name="Henrissat B."/>
            <person name="Reynolds N.K."/>
            <person name="Benny G.L."/>
            <person name="Smith M.E."/>
            <person name="James T.Y."/>
            <person name="Grigoriev I.V."/>
        </authorList>
    </citation>
    <scope>NUCLEOTIDE SEQUENCE [LARGE SCALE GENOMIC DNA]</scope>
</reference>
<proteinExistence type="predicted"/>
<accession>A0A4P9W7K7</accession>
<sequence>MAGQCQEPGFSTNASDVAGSRINPERLTGAKVGGEERPNPVQPGTMPHVQGGSNSAETHPPRPIPYVLESLAAIEGCILLNKEDKWAAFPARYNALELRHPRKEFQVIRNLLTTAAEDFQFLSADTSDLPTLVTKTGHRPHQPWPMFFSKSTSSSLSYPSGPVGATRLLEGEEERKATAQAKEYKRPPRPLALHHSCPLAQMSSYYVKIPSEDPDASPGKPPLAAATAAAKTSWRRSGLLLLLLALLGIGGAAAFFWTRTHSANHSEPASIPADSSALLDSDPATTLVAACADTAWEPAHMVENISAGIDSFVLEVTGTAIGTIKFDVDESATKISTFVRFNLPSEKKKLVGYKAVIDAKRAKIHVEVDRARGQGALNCGGEKMIEQEGQLIPRHSRLRDFLTRRPLHPRHGPRRLPPSLRNDSMRLELGADYLSVVYNGNASLKTGNFTVWSLKSQSIALKNVFSSGSVSVLTNTAAVAVDTVESAQLNVQGNDASITHAKVGDLFVDAQTSTLRHVTTDSAWVRATNSCDRPGACNVRLQGVLLNPSRAHRRPSHEPPASGGVLQDWTYSAPPLRRYRQTYLRYCRLRLWARVCDLCKNLRIFVTAKLSRFPSPPQPSNRPSPLPFPTPAPQTNAFEGTFEARTTNGTVAVFGSKDLHFKIRDKKHVAGYRGDALSKVQKIDLFSKQGFVQLAFTP</sequence>
<organism evidence="3 4">
    <name type="scientific">Blyttiomyces helicus</name>
    <dbReference type="NCBI Taxonomy" id="388810"/>
    <lineage>
        <taxon>Eukaryota</taxon>
        <taxon>Fungi</taxon>
        <taxon>Fungi incertae sedis</taxon>
        <taxon>Chytridiomycota</taxon>
        <taxon>Chytridiomycota incertae sedis</taxon>
        <taxon>Chytridiomycetes</taxon>
        <taxon>Chytridiomycetes incertae sedis</taxon>
        <taxon>Blyttiomyces</taxon>
    </lineage>
</organism>
<evidence type="ECO:0000313" key="3">
    <source>
        <dbReference type="EMBL" id="RKO88459.1"/>
    </source>
</evidence>
<feature type="region of interest" description="Disordered" evidence="1">
    <location>
        <begin position="612"/>
        <end position="634"/>
    </location>
</feature>
<name>A0A4P9W7K7_9FUNG</name>
<dbReference type="EMBL" id="KZ996700">
    <property type="protein sequence ID" value="RKO88459.1"/>
    <property type="molecule type" value="Genomic_DNA"/>
</dbReference>
<dbReference type="AlphaFoldDB" id="A0A4P9W7K7"/>
<keyword evidence="2" id="KW-1133">Transmembrane helix</keyword>
<keyword evidence="2" id="KW-0472">Membrane</keyword>
<evidence type="ECO:0000256" key="1">
    <source>
        <dbReference type="SAM" id="MobiDB-lite"/>
    </source>
</evidence>
<evidence type="ECO:0000256" key="2">
    <source>
        <dbReference type="SAM" id="Phobius"/>
    </source>
</evidence>